<dbReference type="RefSeq" id="WP_151190454.1">
    <property type="nucleotide sequence ID" value="NZ_JAQEBC010000002.1"/>
</dbReference>
<name>A0A414K4T3_9FIRM</name>
<comment type="caution">
    <text evidence="1">The sequence shown here is derived from an EMBL/GenBank/DDBJ whole genome shotgun (WGS) entry which is preliminary data.</text>
</comment>
<proteinExistence type="predicted"/>
<dbReference type="EMBL" id="QSKO01000042">
    <property type="protein sequence ID" value="RHE69262.1"/>
    <property type="molecule type" value="Genomic_DNA"/>
</dbReference>
<dbReference type="AlphaFoldDB" id="A0A414K4T3"/>
<organism evidence="1 2">
    <name type="scientific">Blautia obeum</name>
    <dbReference type="NCBI Taxonomy" id="40520"/>
    <lineage>
        <taxon>Bacteria</taxon>
        <taxon>Bacillati</taxon>
        <taxon>Bacillota</taxon>
        <taxon>Clostridia</taxon>
        <taxon>Lachnospirales</taxon>
        <taxon>Lachnospiraceae</taxon>
        <taxon>Blautia</taxon>
    </lineage>
</organism>
<evidence type="ECO:0000313" key="2">
    <source>
        <dbReference type="Proteomes" id="UP000283928"/>
    </source>
</evidence>
<accession>A0A414K4T3</accession>
<dbReference type="Proteomes" id="UP000283928">
    <property type="component" value="Unassembled WGS sequence"/>
</dbReference>
<reference evidence="1 2" key="1">
    <citation type="submission" date="2018-08" db="EMBL/GenBank/DDBJ databases">
        <title>A genome reference for cultivated species of the human gut microbiota.</title>
        <authorList>
            <person name="Zou Y."/>
            <person name="Xue W."/>
            <person name="Luo G."/>
        </authorList>
    </citation>
    <scope>NUCLEOTIDE SEQUENCE [LARGE SCALE GENOMIC DNA]</scope>
    <source>
        <strain evidence="1 2">AM27-32LB</strain>
    </source>
</reference>
<evidence type="ECO:0000313" key="1">
    <source>
        <dbReference type="EMBL" id="RHE69262.1"/>
    </source>
</evidence>
<gene>
    <name evidence="1" type="ORF">DW723_16860</name>
</gene>
<protein>
    <submittedName>
        <fullName evidence="1">Uncharacterized protein</fullName>
    </submittedName>
</protein>
<sequence length="141" mass="16482">MKYKLKKFRVKANESVWWTEKGLPGKADCKIIAINLFHNGRENIPSVIKGVVENQANGIKNKSLNQQDIEDIRISATLKAIYPVISGKKPTEYIISTRLYWKHKDGYNYKVRARTVTIKDRNRYPACKKYFRAVMEKELFD</sequence>